<dbReference type="RefSeq" id="XP_056471549.1">
    <property type="nucleotide sequence ID" value="XM_056620743.1"/>
</dbReference>
<name>A0A9W9K2C0_9EURO</name>
<organism evidence="2 3">
    <name type="scientific">Penicillium argentinense</name>
    <dbReference type="NCBI Taxonomy" id="1131581"/>
    <lineage>
        <taxon>Eukaryota</taxon>
        <taxon>Fungi</taxon>
        <taxon>Dikarya</taxon>
        <taxon>Ascomycota</taxon>
        <taxon>Pezizomycotina</taxon>
        <taxon>Eurotiomycetes</taxon>
        <taxon>Eurotiomycetidae</taxon>
        <taxon>Eurotiales</taxon>
        <taxon>Aspergillaceae</taxon>
        <taxon>Penicillium</taxon>
    </lineage>
</organism>
<dbReference type="EMBL" id="JAPQKI010000009">
    <property type="protein sequence ID" value="KAJ5089567.1"/>
    <property type="molecule type" value="Genomic_DNA"/>
</dbReference>
<evidence type="ECO:0000313" key="2">
    <source>
        <dbReference type="EMBL" id="KAJ5089567.1"/>
    </source>
</evidence>
<dbReference type="InterPro" id="IPR036291">
    <property type="entry name" value="NAD(P)-bd_dom_sf"/>
</dbReference>
<dbReference type="Gene3D" id="3.40.50.720">
    <property type="entry name" value="NAD(P)-binding Rossmann-like Domain"/>
    <property type="match status" value="1"/>
</dbReference>
<reference evidence="2" key="1">
    <citation type="submission" date="2022-11" db="EMBL/GenBank/DDBJ databases">
        <authorList>
            <person name="Petersen C."/>
        </authorList>
    </citation>
    <scope>NUCLEOTIDE SEQUENCE</scope>
    <source>
        <strain evidence="2">IBT 30761</strain>
    </source>
</reference>
<dbReference type="PRINTS" id="PR00081">
    <property type="entry name" value="GDHRDH"/>
</dbReference>
<gene>
    <name evidence="2" type="ORF">N7532_008251</name>
</gene>
<evidence type="ECO:0000313" key="3">
    <source>
        <dbReference type="Proteomes" id="UP001149074"/>
    </source>
</evidence>
<dbReference type="GeneID" id="81359722"/>
<dbReference type="PANTHER" id="PTHR45458:SF1">
    <property type="entry name" value="SHORT CHAIN DEHYDROGENASE"/>
    <property type="match status" value="1"/>
</dbReference>
<dbReference type="Pfam" id="PF00106">
    <property type="entry name" value="adh_short"/>
    <property type="match status" value="1"/>
</dbReference>
<dbReference type="InterPro" id="IPR002347">
    <property type="entry name" value="SDR_fam"/>
</dbReference>
<dbReference type="PRINTS" id="PR00080">
    <property type="entry name" value="SDRFAMILY"/>
</dbReference>
<dbReference type="InterPro" id="IPR052184">
    <property type="entry name" value="SDR_enzymes"/>
</dbReference>
<comment type="similarity">
    <text evidence="1">Belongs to the short-chain dehydrogenases/reductases (SDR) family.</text>
</comment>
<protein>
    <submittedName>
        <fullName evidence="2">Uncharacterized protein</fullName>
    </submittedName>
</protein>
<dbReference type="PANTHER" id="PTHR45458">
    <property type="entry name" value="SHORT-CHAIN DEHYDROGENASE/REDUCTASE SDR"/>
    <property type="match status" value="1"/>
</dbReference>
<comment type="caution">
    <text evidence="2">The sequence shown here is derived from an EMBL/GenBank/DDBJ whole genome shotgun (WGS) entry which is preliminary data.</text>
</comment>
<dbReference type="OrthoDB" id="7289984at2759"/>
<proteinExistence type="inferred from homology"/>
<keyword evidence="3" id="KW-1185">Reference proteome</keyword>
<dbReference type="Proteomes" id="UP001149074">
    <property type="component" value="Unassembled WGS sequence"/>
</dbReference>
<dbReference type="GO" id="GO:0016616">
    <property type="term" value="F:oxidoreductase activity, acting on the CH-OH group of donors, NAD or NADP as acceptor"/>
    <property type="evidence" value="ECO:0007669"/>
    <property type="project" value="TreeGrafter"/>
</dbReference>
<dbReference type="SUPFAM" id="SSF51735">
    <property type="entry name" value="NAD(P)-binding Rossmann-fold domains"/>
    <property type="match status" value="1"/>
</dbReference>
<sequence length="245" mass="25957">MSSVLITGASRGLGLELVKQYSCRVPDDGLVIAAARNMSPELGVIVNQEGSRVVFVAVDISNESSVLKSTPTVTTHLRGKGLDILINNAGVHSWTDGGVSQMSDLGYQLRVNVTGTHNMIRSYLPLLQSANVKKVINISSPWGSTSSARDFYFAPCPAYKISKAALNSLTVQYALSHEAEGFTFLSVNPGWLRTDMGGSDGDLSAEEGASAVADLVASVDTSSNGSFKTISVSGYDQYSGQTIPW</sequence>
<accession>A0A9W9K2C0</accession>
<reference evidence="2" key="2">
    <citation type="journal article" date="2023" name="IMA Fungus">
        <title>Comparative genomic study of the Penicillium genus elucidates a diverse pangenome and 15 lateral gene transfer events.</title>
        <authorList>
            <person name="Petersen C."/>
            <person name="Sorensen T."/>
            <person name="Nielsen M.R."/>
            <person name="Sondergaard T.E."/>
            <person name="Sorensen J.L."/>
            <person name="Fitzpatrick D.A."/>
            <person name="Frisvad J.C."/>
            <person name="Nielsen K.L."/>
        </authorList>
    </citation>
    <scope>NUCLEOTIDE SEQUENCE</scope>
    <source>
        <strain evidence="2">IBT 30761</strain>
    </source>
</reference>
<evidence type="ECO:0000256" key="1">
    <source>
        <dbReference type="RuleBase" id="RU000363"/>
    </source>
</evidence>
<dbReference type="AlphaFoldDB" id="A0A9W9K2C0"/>